<feature type="compositionally biased region" description="Polar residues" evidence="2">
    <location>
        <begin position="641"/>
        <end position="663"/>
    </location>
</feature>
<name>A0A813UU57_9BILA</name>
<protein>
    <recommendedName>
        <fullName evidence="3">Rap-GAP domain-containing protein</fullName>
    </recommendedName>
</protein>
<dbReference type="InterPro" id="IPR000331">
    <property type="entry name" value="Rap/Ran_GAP_dom"/>
</dbReference>
<dbReference type="Gene3D" id="3.40.50.11210">
    <property type="entry name" value="Rap/Ran-GAP"/>
    <property type="match status" value="1"/>
</dbReference>
<evidence type="ECO:0000313" key="4">
    <source>
        <dbReference type="EMBL" id="CAF0827435.1"/>
    </source>
</evidence>
<dbReference type="GO" id="GO:0005096">
    <property type="term" value="F:GTPase activator activity"/>
    <property type="evidence" value="ECO:0007669"/>
    <property type="project" value="UniProtKB-KW"/>
</dbReference>
<dbReference type="InterPro" id="IPR035974">
    <property type="entry name" value="Rap/Ran-GAP_sf"/>
</dbReference>
<feature type="compositionally biased region" description="Low complexity" evidence="2">
    <location>
        <begin position="723"/>
        <end position="733"/>
    </location>
</feature>
<dbReference type="InterPro" id="IPR050989">
    <property type="entry name" value="Rap1_Ran_GAP"/>
</dbReference>
<evidence type="ECO:0000313" key="7">
    <source>
        <dbReference type="Proteomes" id="UP000663832"/>
    </source>
</evidence>
<dbReference type="GO" id="GO:0051056">
    <property type="term" value="P:regulation of small GTPase mediated signal transduction"/>
    <property type="evidence" value="ECO:0007669"/>
    <property type="project" value="InterPro"/>
</dbReference>
<feature type="compositionally biased region" description="Polar residues" evidence="2">
    <location>
        <begin position="761"/>
        <end position="771"/>
    </location>
</feature>
<dbReference type="Gene3D" id="6.10.140.210">
    <property type="match status" value="1"/>
</dbReference>
<evidence type="ECO:0000313" key="5">
    <source>
        <dbReference type="EMBL" id="CAF0884095.1"/>
    </source>
</evidence>
<organism evidence="4 8">
    <name type="scientific">Adineta steineri</name>
    <dbReference type="NCBI Taxonomy" id="433720"/>
    <lineage>
        <taxon>Eukaryota</taxon>
        <taxon>Metazoa</taxon>
        <taxon>Spiralia</taxon>
        <taxon>Gnathifera</taxon>
        <taxon>Rotifera</taxon>
        <taxon>Eurotatoria</taxon>
        <taxon>Bdelloidea</taxon>
        <taxon>Adinetida</taxon>
        <taxon>Adinetidae</taxon>
        <taxon>Adineta</taxon>
    </lineage>
</organism>
<keyword evidence="7" id="KW-1185">Reference proteome</keyword>
<feature type="compositionally biased region" description="Basic and acidic residues" evidence="2">
    <location>
        <begin position="701"/>
        <end position="713"/>
    </location>
</feature>
<evidence type="ECO:0000313" key="8">
    <source>
        <dbReference type="Proteomes" id="UP000663845"/>
    </source>
</evidence>
<evidence type="ECO:0000313" key="6">
    <source>
        <dbReference type="EMBL" id="CAF3923039.1"/>
    </source>
</evidence>
<reference evidence="4" key="1">
    <citation type="submission" date="2021-02" db="EMBL/GenBank/DDBJ databases">
        <authorList>
            <person name="Nowell W R."/>
        </authorList>
    </citation>
    <scope>NUCLEOTIDE SEQUENCE</scope>
</reference>
<feature type="domain" description="Rap-GAP" evidence="3">
    <location>
        <begin position="381"/>
        <end position="597"/>
    </location>
</feature>
<dbReference type="Pfam" id="PF02145">
    <property type="entry name" value="Rap_GAP"/>
    <property type="match status" value="1"/>
</dbReference>
<dbReference type="EMBL" id="CAJNOM010000038">
    <property type="protein sequence ID" value="CAF0884095.1"/>
    <property type="molecule type" value="Genomic_DNA"/>
</dbReference>
<evidence type="ECO:0000256" key="2">
    <source>
        <dbReference type="SAM" id="MobiDB-lite"/>
    </source>
</evidence>
<feature type="region of interest" description="Disordered" evidence="2">
    <location>
        <begin position="640"/>
        <end position="738"/>
    </location>
</feature>
<evidence type="ECO:0000256" key="1">
    <source>
        <dbReference type="ARBA" id="ARBA00022468"/>
    </source>
</evidence>
<dbReference type="Proteomes" id="UP000663844">
    <property type="component" value="Unassembled WGS sequence"/>
</dbReference>
<feature type="region of interest" description="Disordered" evidence="2">
    <location>
        <begin position="751"/>
        <end position="804"/>
    </location>
</feature>
<comment type="caution">
    <text evidence="4">The sequence shown here is derived from an EMBL/GenBank/DDBJ whole genome shotgun (WGS) entry which is preliminary data.</text>
</comment>
<dbReference type="PANTHER" id="PTHR15711:SF32">
    <property type="entry name" value="RAP GTPASE ACTIVATING PROTEIN 1, ISOFORM H"/>
    <property type="match status" value="1"/>
</dbReference>
<dbReference type="Proteomes" id="UP000663832">
    <property type="component" value="Unassembled WGS sequence"/>
</dbReference>
<dbReference type="Pfam" id="PF21022">
    <property type="entry name" value="Rap-GAP_dimer"/>
    <property type="match status" value="1"/>
</dbReference>
<accession>A0A813UU57</accession>
<dbReference type="EMBL" id="CAJNOG010000042">
    <property type="protein sequence ID" value="CAF0827435.1"/>
    <property type="molecule type" value="Genomic_DNA"/>
</dbReference>
<dbReference type="PANTHER" id="PTHR15711">
    <property type="entry name" value="RAP GTPASE-ACTIVATING PROTEIN"/>
    <property type="match status" value="1"/>
</dbReference>
<dbReference type="GO" id="GO:0005737">
    <property type="term" value="C:cytoplasm"/>
    <property type="evidence" value="ECO:0007669"/>
    <property type="project" value="TreeGrafter"/>
</dbReference>
<gene>
    <name evidence="4" type="ORF">JYZ213_LOCUS6648</name>
    <name evidence="6" type="ORF">OXD698_LOCUS25133</name>
    <name evidence="5" type="ORF">QVE165_LOCUS8577</name>
</gene>
<sequence length="832" mass="96201">MTWCAKIYDIFNGWTDDEHELPSTPAAKSINGLPETSLSSQIARLNSMHDAPYLERSHSISSITNPTNYKKKNHDRYFSYENNCYSQEQKSYGVATISNMSLNLPSYSKYMGSTNEYFQEQQQLARSYSFELRRNNFMLPSVDNNNISPAVRYPTAQQRNMIEKPLRSSSINVLTNNNSSMIASRMSLPNRQEPLCPRLSTRSSYSVPEYETNDIPSSNNEQVEQAIQYYIKEMLTSSPNSIFPMVYSFPPNDMLQYNDRCRIEGGYDEPSQWIIQTKIAPVECRIISDNVASIYSTYFYDQYHYNLFAIDDNSNPVIMSIKPHENKLTIIVRTKESSKCMDLIENDSNSIDYVYLSKQLYPDLQVDHFENCATLKAQQFIKAYDEKLETHKFKFGVIYQKRGQTTEQEFFNNERHGRALDEFLDIIATRVSLKNFKGYRAGLDVSEQTDCPISYYELYDQKEIMFHVSTLLPFTHTDTSQIQRKRHIGNDIVTIVFQEENTPFHPSMIKSNFLHVFLVVQPVQVLSRTCYKMTIVTRDDIKPFPPTLHRNVVYVRTAEQLKPFILSKLINAEYAAYRCRTFSLLQERTRCSYLKTLCENLTEKSYDSLCDEKKRASNRRLSILSNSSKKRYFSNVKKIFTRSNSTPDGPQPSSSSSNKSEQIINDKERRKSGKRLLRLGKSIDNDNDNDNQRSSIAVSLPDHELTRENDLINRRGIRRSNESLDSSSDLPSLEQRSAIQQYPVRSIHTYYGDESDEGLDSMSSADTAFSHNHNRPPYDSDDQDAYRQQLREKSQPTHISHPWHRVSGQRQGNIQIYTPQTAGIHISEAATV</sequence>
<dbReference type="PROSITE" id="PS50085">
    <property type="entry name" value="RAPGAP"/>
    <property type="match status" value="1"/>
</dbReference>
<proteinExistence type="predicted"/>
<dbReference type="SUPFAM" id="SSF111347">
    <property type="entry name" value="Rap/Ran-GAP"/>
    <property type="match status" value="1"/>
</dbReference>
<dbReference type="EMBL" id="CAJOAZ010002378">
    <property type="protein sequence ID" value="CAF3923039.1"/>
    <property type="molecule type" value="Genomic_DNA"/>
</dbReference>
<dbReference type="OrthoDB" id="2499658at2759"/>
<dbReference type="AlphaFoldDB" id="A0A813UU57"/>
<dbReference type="Proteomes" id="UP000663845">
    <property type="component" value="Unassembled WGS sequence"/>
</dbReference>
<evidence type="ECO:0000259" key="3">
    <source>
        <dbReference type="PROSITE" id="PS50085"/>
    </source>
</evidence>
<keyword evidence="1" id="KW-0343">GTPase activation</keyword>